<evidence type="ECO:0000256" key="1">
    <source>
        <dbReference type="ARBA" id="ARBA00004120"/>
    </source>
</evidence>
<sequence>MAELHIIGQIVSGEGFKESNLCCCWSLKYGGGWRLLEGATTGQTQTDKPAVGKCCNFAHPVDVHLTTKSIQGWPKVHFEVWHLDDFDRYSIVGYGFTHVPPVPGEHDVKCTIWRVVGSFREELVTRFLGGGQQLSDIDLVSNSLDRFKLTTEAVGFINIQLYIITRNFDAYGI</sequence>
<evidence type="ECO:0000256" key="4">
    <source>
        <dbReference type="ARBA" id="ARBA00023212"/>
    </source>
</evidence>
<evidence type="ECO:0000256" key="7">
    <source>
        <dbReference type="ARBA" id="ARBA00039272"/>
    </source>
</evidence>
<evidence type="ECO:0000313" key="9">
    <source>
        <dbReference type="Proteomes" id="UP000270296"/>
    </source>
</evidence>
<dbReference type="WBParaSite" id="SBAD_0000518201-mRNA-1">
    <property type="protein sequence ID" value="SBAD_0000518201-mRNA-1"/>
    <property type="gene ID" value="SBAD_0000518201"/>
</dbReference>
<dbReference type="PANTHER" id="PTHR12968">
    <property type="entry name" value="B9 DOMAIN-CONTAINING"/>
    <property type="match status" value="1"/>
</dbReference>
<protein>
    <recommendedName>
        <fullName evidence="7">B9 domain-containing protein 2</fullName>
    </recommendedName>
</protein>
<gene>
    <name evidence="8" type="ORF">SBAD_LOCUS4979</name>
</gene>
<dbReference type="GO" id="GO:0036038">
    <property type="term" value="C:MKS complex"/>
    <property type="evidence" value="ECO:0007669"/>
    <property type="project" value="TreeGrafter"/>
</dbReference>
<proteinExistence type="inferred from homology"/>
<dbReference type="Pfam" id="PF07162">
    <property type="entry name" value="B9-C2"/>
    <property type="match status" value="1"/>
</dbReference>
<keyword evidence="9" id="KW-1185">Reference proteome</keyword>
<dbReference type="Proteomes" id="UP000270296">
    <property type="component" value="Unassembled WGS sequence"/>
</dbReference>
<reference evidence="8 9" key="2">
    <citation type="submission" date="2018-11" db="EMBL/GenBank/DDBJ databases">
        <authorList>
            <consortium name="Pathogen Informatics"/>
        </authorList>
    </citation>
    <scope>NUCLEOTIDE SEQUENCE [LARGE SCALE GENOMIC DNA]</scope>
</reference>
<dbReference type="InterPro" id="IPR010796">
    <property type="entry name" value="C2_B9-type_dom"/>
</dbReference>
<evidence type="ECO:0000256" key="2">
    <source>
        <dbReference type="ARBA" id="ARBA00022490"/>
    </source>
</evidence>
<reference evidence="10" key="1">
    <citation type="submission" date="2016-06" db="UniProtKB">
        <authorList>
            <consortium name="WormBaseParasite"/>
        </authorList>
    </citation>
    <scope>IDENTIFICATION</scope>
</reference>
<evidence type="ECO:0000256" key="5">
    <source>
        <dbReference type="ARBA" id="ARBA00023273"/>
    </source>
</evidence>
<evidence type="ECO:0000313" key="10">
    <source>
        <dbReference type="WBParaSite" id="SBAD_0000518201-mRNA-1"/>
    </source>
</evidence>
<keyword evidence="4" id="KW-0206">Cytoskeleton</keyword>
<name>A0A183IMY3_9BILA</name>
<comment type="similarity">
    <text evidence="6">Belongs to the B9D family.</text>
</comment>
<keyword evidence="5" id="KW-0966">Cell projection</keyword>
<dbReference type="OrthoDB" id="184109at2759"/>
<comment type="subcellular location">
    <subcellularLocation>
        <location evidence="1">Cytoplasm</location>
        <location evidence="1">Cytoskeleton</location>
        <location evidence="1">Cilium basal body</location>
    </subcellularLocation>
</comment>
<dbReference type="AlphaFoldDB" id="A0A183IMY3"/>
<dbReference type="EMBL" id="UZAM01008669">
    <property type="protein sequence ID" value="VDP05912.1"/>
    <property type="molecule type" value="Genomic_DNA"/>
</dbReference>
<dbReference type="GO" id="GO:0060271">
    <property type="term" value="P:cilium assembly"/>
    <property type="evidence" value="ECO:0007669"/>
    <property type="project" value="TreeGrafter"/>
</dbReference>
<keyword evidence="3" id="KW-0970">Cilium biogenesis/degradation</keyword>
<accession>A0A183IMY3</accession>
<dbReference type="PROSITE" id="PS51381">
    <property type="entry name" value="C2_B9"/>
    <property type="match status" value="1"/>
</dbReference>
<organism evidence="10">
    <name type="scientific">Soboliphyme baturini</name>
    <dbReference type="NCBI Taxonomy" id="241478"/>
    <lineage>
        <taxon>Eukaryota</taxon>
        <taxon>Metazoa</taxon>
        <taxon>Ecdysozoa</taxon>
        <taxon>Nematoda</taxon>
        <taxon>Enoplea</taxon>
        <taxon>Dorylaimia</taxon>
        <taxon>Dioctophymatida</taxon>
        <taxon>Dioctophymatoidea</taxon>
        <taxon>Soboliphymatidae</taxon>
        <taxon>Soboliphyme</taxon>
    </lineage>
</organism>
<dbReference type="PANTHER" id="PTHR12968:SF2">
    <property type="entry name" value="B9 DOMAIN-CONTAINING PROTEIN 2"/>
    <property type="match status" value="1"/>
</dbReference>
<keyword evidence="2" id="KW-0963">Cytoplasm</keyword>
<evidence type="ECO:0000256" key="6">
    <source>
        <dbReference type="ARBA" id="ARBA00038411"/>
    </source>
</evidence>
<evidence type="ECO:0000313" key="8">
    <source>
        <dbReference type="EMBL" id="VDP05912.1"/>
    </source>
</evidence>
<evidence type="ECO:0000256" key="3">
    <source>
        <dbReference type="ARBA" id="ARBA00022794"/>
    </source>
</evidence>